<sequence length="1810" mass="199220">MGEPEHIAMANYAYHPSVASWVHTTSLAQFDGTSDEAPEQSQDDFYNPTAHHPADYDSTTPSTDMAATRQRQQTTNGAVRSIAKPSVRSVSTPVTATGPVPRSTPQLPGNRPTVRSLASKFNQPSSTETSPSNSRTRPPRTSAAARSSTDASALPASASSSPAPAPARPTKEASYGSYKFNNLRPRERPQPAPATPGSARRTSGSRIGLDRQTLPSQRDVASPTTSATQALASSRQPFFGEVIGEHTAETPGYGIPSMGGPLASPTLPSGKDSMIQSGADDSHLPQEPTLSPASFNDAGDTMDVQQPEPLFSRAPRRRSPPSRIPVATQRMSAASDSSSSTRSMKTSSRPVAEYSRTSPTRTRRIPVPTDDGNARKSKPSTQPLLQAVSYRGYRERGKSPQGTSSGPSLAAVITAPLPPTSPRLRNSRERQLLAESPGPRSISADPHASQDYFDQTNASDAPRDSRMQTEHSVNTRDEHINQIGADEDVKGLLQPNQLANEQGSNTWFGAEQPLSIHTSSLHVPQVPETLSSSTNFEYGESPTLGMPGSFMMTPPIAQQTPPMGYREEPDRSHVPPPPPPPPEEELLLLQPRAFIPPTKKSPTEAPRANAPHEASPELGVRESIPIMLGEDDGQPGWGVSPTRTRHSPRLDFGAHKWREQPVDLTGVMSYLDDGDESPTDPFANRESLRPDDSASVAFYRQLGHRSPEWTPRMPDVPESGSLTLDSEAYSVINKVLNLYHQSESVTPEMAYKSRRQVQDVSPIIAQHKDWGSKEATETYLARLLSDAAGCEERQDDEETDHARASSVPSLSIHDLDEDPEEPQAGGTAIIYPPESRRYSRGSRSSTATTIYEDRSRPDSFTGSRSRDHSSLPSFAPHPPPKDWHHPADGGYSVQDSLRGSHDSIDLPSTTSGAIQLPEIPGAGEGLGLTLPAAGEPHPSDLQQHVPPYPPPRPPYSPPPPPVQPPLELQARPSFYSEYTSRDFAPANMDNVRSRGHFDIRMSETDPFVDSPVSLSRSGPASHAQPTAQSAMDPSAAKAPATKALRHRYRAMEEFVKTEHCYCIDMMVAHSIFEETAGATMTEKERKTLFCNSKEIEKASHMLYRSLKKAIRPVVNHQPPPGANGVPSDASSVQGYIPPDDSVQVYPDYSVNPYDEFQFVTRENDFKTNFGAIMMEFAPKLERLHQTYCLNFSDAQEYITRTKDTPEVLGWVMACFNHSKGLTNAWNLNSLLVKPCQRIVKYSLLLKELMDTTDPDHPDMPHIKAALEEYLNINERINAAKARQDTLRAATQEGKKEKNKGFSDRIGKTFVKALTSKADRTRQQTGAAAIYNDTQYEGISQKFGGQFFQIQIVIRDLDAYLDFANEFMCNLNIVVLGYIAMLESAPSSNPEIESTWRRWALGHFELQNVALEEHKEAVRSRVLKPITEMWELWGNRPVKLIEQRKKGLVQYVKYKQAVANNEKIDPAAKKAAEAFETINETLKLELPLLYAHTKRGVRTCVSIFINLQQDWYKTCSKKILPLLETEPEHTHSAAYDFKTYVTEFKSDFSRMEEKARSLIICNEELIKQLANNTMSPGPTFYATDDTSSRKSSSRRTESIGSDMSLIDHRGRLSNGYANSRAPMRSLDGSARSSGAGPSSLARERLDRNPPSATDMSDGTATPVPAAVPRRPGYYPSLDGTLDEEYNPPAILGSSYLSSYPSSSRTSGVFNSALPMSDSPIHPAAGDETLPATPNDPEELEVLFLAASLFEFNIAHDRREGGIPYLVYVPGEIFDVIGMKGELWLARNQDDPTKTVGWIWEKHFARILPEET</sequence>
<dbReference type="InterPro" id="IPR000219">
    <property type="entry name" value="DH_dom"/>
</dbReference>
<feature type="compositionally biased region" description="Polar residues" evidence="1">
    <location>
        <begin position="57"/>
        <end position="78"/>
    </location>
</feature>
<feature type="region of interest" description="Disordered" evidence="1">
    <location>
        <begin position="1571"/>
        <end position="1679"/>
    </location>
</feature>
<accession>A0A7C8MG55</accession>
<dbReference type="PANTHER" id="PTHR22834:SF20">
    <property type="entry name" value="SH3 DOMAIN-CONTAINING PROTEIN"/>
    <property type="match status" value="1"/>
</dbReference>
<dbReference type="SUPFAM" id="SSF103657">
    <property type="entry name" value="BAR/IMD domain-like"/>
    <property type="match status" value="1"/>
</dbReference>
<dbReference type="PANTHER" id="PTHR22834">
    <property type="entry name" value="NUCLEAR FUSION PROTEIN FUS2"/>
    <property type="match status" value="1"/>
</dbReference>
<evidence type="ECO:0000256" key="1">
    <source>
        <dbReference type="SAM" id="MobiDB-lite"/>
    </source>
</evidence>
<dbReference type="EMBL" id="JAADJZ010000003">
    <property type="protein sequence ID" value="KAF2876101.1"/>
    <property type="molecule type" value="Genomic_DNA"/>
</dbReference>
<feature type="region of interest" description="Disordered" evidence="1">
    <location>
        <begin position="30"/>
        <end position="477"/>
    </location>
</feature>
<dbReference type="Proteomes" id="UP000481861">
    <property type="component" value="Unassembled WGS sequence"/>
</dbReference>
<organism evidence="3 4">
    <name type="scientific">Massariosphaeria phaeospora</name>
    <dbReference type="NCBI Taxonomy" id="100035"/>
    <lineage>
        <taxon>Eukaryota</taxon>
        <taxon>Fungi</taxon>
        <taxon>Dikarya</taxon>
        <taxon>Ascomycota</taxon>
        <taxon>Pezizomycotina</taxon>
        <taxon>Dothideomycetes</taxon>
        <taxon>Pleosporomycetidae</taxon>
        <taxon>Pleosporales</taxon>
        <taxon>Pleosporales incertae sedis</taxon>
        <taxon>Massariosphaeria</taxon>
    </lineage>
</organism>
<feature type="region of interest" description="Disordered" evidence="1">
    <location>
        <begin position="596"/>
        <end position="616"/>
    </location>
</feature>
<proteinExistence type="predicted"/>
<dbReference type="Gene3D" id="1.20.900.10">
    <property type="entry name" value="Dbl homology (DH) domain"/>
    <property type="match status" value="1"/>
</dbReference>
<evidence type="ECO:0000313" key="4">
    <source>
        <dbReference type="Proteomes" id="UP000481861"/>
    </source>
</evidence>
<dbReference type="InterPro" id="IPR051492">
    <property type="entry name" value="Dynamin-Rho_GEF"/>
</dbReference>
<dbReference type="Pfam" id="PF00621">
    <property type="entry name" value="RhoGEF"/>
    <property type="match status" value="1"/>
</dbReference>
<gene>
    <name evidence="3" type="ORF">BDV95DRAFT_216803</name>
</gene>
<dbReference type="GO" id="GO:0032955">
    <property type="term" value="P:regulation of division septum assembly"/>
    <property type="evidence" value="ECO:0007669"/>
    <property type="project" value="TreeGrafter"/>
</dbReference>
<feature type="compositionally biased region" description="Polar residues" evidence="1">
    <location>
        <begin position="119"/>
        <end position="133"/>
    </location>
</feature>
<feature type="region of interest" description="Disordered" evidence="1">
    <location>
        <begin position="556"/>
        <end position="584"/>
    </location>
</feature>
<feature type="compositionally biased region" description="Polar residues" evidence="1">
    <location>
        <begin position="222"/>
        <end position="236"/>
    </location>
</feature>
<feature type="region of interest" description="Disordered" evidence="1">
    <location>
        <begin position="1008"/>
        <end position="1038"/>
    </location>
</feature>
<dbReference type="GO" id="GO:0005737">
    <property type="term" value="C:cytoplasm"/>
    <property type="evidence" value="ECO:0007669"/>
    <property type="project" value="TreeGrafter"/>
</dbReference>
<dbReference type="InterPro" id="IPR027267">
    <property type="entry name" value="AH/BAR_dom_sf"/>
</dbReference>
<protein>
    <recommendedName>
        <fullName evidence="2">DH domain-containing protein</fullName>
    </recommendedName>
</protein>
<feature type="compositionally biased region" description="Acidic residues" evidence="1">
    <location>
        <begin position="33"/>
        <end position="42"/>
    </location>
</feature>
<dbReference type="GO" id="GO:0005085">
    <property type="term" value="F:guanyl-nucleotide exchange factor activity"/>
    <property type="evidence" value="ECO:0007669"/>
    <property type="project" value="InterPro"/>
</dbReference>
<dbReference type="PROSITE" id="PS50010">
    <property type="entry name" value="DH_2"/>
    <property type="match status" value="1"/>
</dbReference>
<feature type="compositionally biased region" description="Low complexity" evidence="1">
    <location>
        <begin position="356"/>
        <end position="369"/>
    </location>
</feature>
<comment type="caution">
    <text evidence="3">The sequence shown here is derived from an EMBL/GenBank/DDBJ whole genome shotgun (WGS) entry which is preliminary data.</text>
</comment>
<feature type="compositionally biased region" description="Low complexity" evidence="1">
    <location>
        <begin position="1627"/>
        <end position="1639"/>
    </location>
</feature>
<feature type="compositionally biased region" description="Polar residues" evidence="1">
    <location>
        <begin position="1012"/>
        <end position="1031"/>
    </location>
</feature>
<feature type="compositionally biased region" description="Low complexity" evidence="1">
    <location>
        <begin position="330"/>
        <end position="348"/>
    </location>
</feature>
<dbReference type="SUPFAM" id="SSF48065">
    <property type="entry name" value="DBL homology domain (DH-domain)"/>
    <property type="match status" value="1"/>
</dbReference>
<evidence type="ECO:0000259" key="2">
    <source>
        <dbReference type="PROSITE" id="PS50010"/>
    </source>
</evidence>
<dbReference type="SMART" id="SM00325">
    <property type="entry name" value="RhoGEF"/>
    <property type="match status" value="1"/>
</dbReference>
<evidence type="ECO:0000313" key="3">
    <source>
        <dbReference type="EMBL" id="KAF2876101.1"/>
    </source>
</evidence>
<feature type="compositionally biased region" description="Low complexity" evidence="1">
    <location>
        <begin position="1657"/>
        <end position="1671"/>
    </location>
</feature>
<dbReference type="OrthoDB" id="10256089at2759"/>
<feature type="compositionally biased region" description="Low complexity" evidence="1">
    <location>
        <begin position="134"/>
        <end position="162"/>
    </location>
</feature>
<dbReference type="GO" id="GO:0031991">
    <property type="term" value="P:regulation of actomyosin contractile ring contraction"/>
    <property type="evidence" value="ECO:0007669"/>
    <property type="project" value="TreeGrafter"/>
</dbReference>
<keyword evidence="4" id="KW-1185">Reference proteome</keyword>
<dbReference type="Gene3D" id="1.20.1270.60">
    <property type="entry name" value="Arfaptin homology (AH) domain/BAR domain"/>
    <property type="match status" value="1"/>
</dbReference>
<feature type="domain" description="DH" evidence="2">
    <location>
        <begin position="1046"/>
        <end position="1279"/>
    </location>
</feature>
<feature type="compositionally biased region" description="Pro residues" evidence="1">
    <location>
        <begin position="946"/>
        <end position="963"/>
    </location>
</feature>
<name>A0A7C8MG55_9PLEO</name>
<reference evidence="3 4" key="1">
    <citation type="submission" date="2020-01" db="EMBL/GenBank/DDBJ databases">
        <authorList>
            <consortium name="DOE Joint Genome Institute"/>
            <person name="Haridas S."/>
            <person name="Albert R."/>
            <person name="Binder M."/>
            <person name="Bloem J."/>
            <person name="Labutti K."/>
            <person name="Salamov A."/>
            <person name="Andreopoulos B."/>
            <person name="Baker S.E."/>
            <person name="Barry K."/>
            <person name="Bills G."/>
            <person name="Bluhm B.H."/>
            <person name="Cannon C."/>
            <person name="Castanera R."/>
            <person name="Culley D.E."/>
            <person name="Daum C."/>
            <person name="Ezra D."/>
            <person name="Gonzalez J.B."/>
            <person name="Henrissat B."/>
            <person name="Kuo A."/>
            <person name="Liang C."/>
            <person name="Lipzen A."/>
            <person name="Lutzoni F."/>
            <person name="Magnuson J."/>
            <person name="Mondo S."/>
            <person name="Nolan M."/>
            <person name="Ohm R."/>
            <person name="Pangilinan J."/>
            <person name="Park H.-J.H."/>
            <person name="Ramirez L."/>
            <person name="Alfaro M."/>
            <person name="Sun H."/>
            <person name="Tritt A."/>
            <person name="Yoshinaga Y."/>
            <person name="Zwiers L.-H.L."/>
            <person name="Turgeon B.G."/>
            <person name="Goodwin S.B."/>
            <person name="Spatafora J.W."/>
            <person name="Crous P.W."/>
            <person name="Grigoriev I.V."/>
        </authorList>
    </citation>
    <scope>NUCLEOTIDE SEQUENCE [LARGE SCALE GENOMIC DNA]</scope>
    <source>
        <strain evidence="3 4">CBS 611.86</strain>
    </source>
</reference>
<feature type="compositionally biased region" description="Basic and acidic residues" evidence="1">
    <location>
        <begin position="461"/>
        <end position="477"/>
    </location>
</feature>
<dbReference type="InterPro" id="IPR035899">
    <property type="entry name" value="DBL_dom_sf"/>
</dbReference>
<feature type="region of interest" description="Disordered" evidence="1">
    <location>
        <begin position="790"/>
        <end position="963"/>
    </location>
</feature>